<dbReference type="EMBL" id="LAPZ01000002">
    <property type="protein sequence ID" value="OSY88909.1"/>
    <property type="molecule type" value="Genomic_DNA"/>
</dbReference>
<keyword evidence="1" id="KW-1133">Transmembrane helix</keyword>
<dbReference type="STRING" id="1635173.WH52_04395"/>
<proteinExistence type="predicted"/>
<feature type="transmembrane region" description="Helical" evidence="1">
    <location>
        <begin position="182"/>
        <end position="199"/>
    </location>
</feature>
<dbReference type="Proteomes" id="UP000194221">
    <property type="component" value="Unassembled WGS sequence"/>
</dbReference>
<keyword evidence="1" id="KW-0812">Transmembrane</keyword>
<dbReference type="InParanoid" id="A0A1Y2PGS3"/>
<sequence length="215" mass="25390">MEKKIVISDEQLQFLSKYLNKKFPNLSPQVKIELMDHLICGFEVKGGDDFYQYLSNEENFIKGFINNEVKNVKKTYGKQTWRQFFSFFTSRELLPITILTLFIIFLISKSISNKNAWLIFVVSTHLIMIVSAIFGMINKKPLRKLDEVKYLGAEIWLPFLMVTLADNLGFKNWLIQNEFIFTGYWFFTFIYGVSAYIVLRRQKKIILTKYKALLN</sequence>
<evidence type="ECO:0000313" key="3">
    <source>
        <dbReference type="Proteomes" id="UP000194221"/>
    </source>
</evidence>
<feature type="transmembrane region" description="Helical" evidence="1">
    <location>
        <begin position="117"/>
        <end position="138"/>
    </location>
</feature>
<comment type="caution">
    <text evidence="2">The sequence shown here is derived from an EMBL/GenBank/DDBJ whole genome shotgun (WGS) entry which is preliminary data.</text>
</comment>
<gene>
    <name evidence="2" type="ORF">WH52_04395</name>
</gene>
<feature type="transmembrane region" description="Helical" evidence="1">
    <location>
        <begin position="93"/>
        <end position="111"/>
    </location>
</feature>
<keyword evidence="1" id="KW-0472">Membrane</keyword>
<reference evidence="2 3" key="1">
    <citation type="submission" date="2015-03" db="EMBL/GenBank/DDBJ databases">
        <title>Genome sequence of Tenacibaculum sp. S2-2, isolated from intestinal microbiota of sea cucumber, Apostichopus japonicas.</title>
        <authorList>
            <person name="Shao Z."/>
            <person name="Wang L."/>
            <person name="Li X."/>
        </authorList>
    </citation>
    <scope>NUCLEOTIDE SEQUENCE [LARGE SCALE GENOMIC DNA]</scope>
    <source>
        <strain evidence="2 3">S2-2</strain>
    </source>
</reference>
<evidence type="ECO:0000256" key="1">
    <source>
        <dbReference type="SAM" id="Phobius"/>
    </source>
</evidence>
<dbReference type="RefSeq" id="WP_086029718.1">
    <property type="nucleotide sequence ID" value="NZ_LAPZ01000002.1"/>
</dbReference>
<accession>A0A1Y2PGS3</accession>
<protein>
    <submittedName>
        <fullName evidence="2">Uncharacterized protein</fullName>
    </submittedName>
</protein>
<dbReference type="AlphaFoldDB" id="A0A1Y2PGS3"/>
<name>A0A1Y2PGS3_9FLAO</name>
<organism evidence="2 3">
    <name type="scientific">Tenacibaculum holothuriorum</name>
    <dbReference type="NCBI Taxonomy" id="1635173"/>
    <lineage>
        <taxon>Bacteria</taxon>
        <taxon>Pseudomonadati</taxon>
        <taxon>Bacteroidota</taxon>
        <taxon>Flavobacteriia</taxon>
        <taxon>Flavobacteriales</taxon>
        <taxon>Flavobacteriaceae</taxon>
        <taxon>Tenacibaculum</taxon>
    </lineage>
</organism>
<dbReference type="OrthoDB" id="1188278at2"/>
<keyword evidence="3" id="KW-1185">Reference proteome</keyword>
<evidence type="ECO:0000313" key="2">
    <source>
        <dbReference type="EMBL" id="OSY88909.1"/>
    </source>
</evidence>
<feature type="transmembrane region" description="Helical" evidence="1">
    <location>
        <begin position="150"/>
        <end position="170"/>
    </location>
</feature>